<dbReference type="Proteomes" id="UP000002785">
    <property type="component" value="Chromosome"/>
</dbReference>
<organism evidence="2 3">
    <name type="scientific">Streptomyces sviceus (strain ATCC 29083 / DSM 924 / JCM 4929 / NBRC 13980 / NCIMB 11184 / NRRL 5439 / UC 5370)</name>
    <dbReference type="NCBI Taxonomy" id="463191"/>
    <lineage>
        <taxon>Bacteria</taxon>
        <taxon>Bacillati</taxon>
        <taxon>Actinomycetota</taxon>
        <taxon>Actinomycetes</taxon>
        <taxon>Kitasatosporales</taxon>
        <taxon>Streptomycetaceae</taxon>
        <taxon>Streptomyces</taxon>
    </lineage>
</organism>
<dbReference type="AlphaFoldDB" id="B5HPT7"/>
<accession>B5HPT7</accession>
<dbReference type="InterPro" id="IPR041581">
    <property type="entry name" value="Glyoxalase_6"/>
</dbReference>
<dbReference type="SUPFAM" id="SSF54593">
    <property type="entry name" value="Glyoxalase/Bleomycin resistance protein/Dihydroxybiphenyl dioxygenase"/>
    <property type="match status" value="1"/>
</dbReference>
<sequence length="152" mass="16606">MAACGGDVDLGRTAAPCGQYYRMKPPPRFTLAATTLDAPDARELAQFYLRLLGWRTRREEPDWVEIASPDGTAGLSFQTEPLFERPQWPSRGSGQQMMMHLDIEVNDLSSAADHALALGATVADFQPQADVRVLCDPAGHPFCLFVRTGPTG</sequence>
<dbReference type="PANTHER" id="PTHR35908">
    <property type="entry name" value="HYPOTHETICAL FUSION PROTEIN"/>
    <property type="match status" value="1"/>
</dbReference>
<dbReference type="InterPro" id="IPR029068">
    <property type="entry name" value="Glyas_Bleomycin-R_OHBP_Dase"/>
</dbReference>
<reference evidence="2" key="1">
    <citation type="submission" date="2009-10" db="EMBL/GenBank/DDBJ databases">
        <title>The genome sequence of Streptomyces sviceus strain ATCC 29083.</title>
        <authorList>
            <consortium name="The Broad Institute Genome Sequencing Platform"/>
            <consortium name="Broad Institute Microbial Sequencing Center"/>
            <person name="Fischbach M."/>
            <person name="Godfrey P."/>
            <person name="Ward D."/>
            <person name="Young S."/>
            <person name="Zeng Q."/>
            <person name="Koehrsen M."/>
            <person name="Alvarado L."/>
            <person name="Berlin A.M."/>
            <person name="Bochicchio J."/>
            <person name="Borenstein D."/>
            <person name="Chapman S.B."/>
            <person name="Chen Z."/>
            <person name="Engels R."/>
            <person name="Freedman E."/>
            <person name="Gellesch M."/>
            <person name="Goldberg J."/>
            <person name="Griggs A."/>
            <person name="Gujja S."/>
            <person name="Heilman E.R."/>
            <person name="Heiman D.I."/>
            <person name="Hepburn T.A."/>
            <person name="Howarth C."/>
            <person name="Jen D."/>
            <person name="Larson L."/>
            <person name="Lewis B."/>
            <person name="Mehta T."/>
            <person name="Park D."/>
            <person name="Pearson M."/>
            <person name="Richards J."/>
            <person name="Roberts A."/>
            <person name="Saif S."/>
            <person name="Shea T.D."/>
            <person name="Shenoy N."/>
            <person name="Sisk P."/>
            <person name="Stolte C."/>
            <person name="Sykes S.N."/>
            <person name="Thomson T."/>
            <person name="Walk T."/>
            <person name="White J."/>
            <person name="Yandava C."/>
            <person name="Straight P."/>
            <person name="Clardy J."/>
            <person name="Hung D."/>
            <person name="Kolter R."/>
            <person name="Mekalanos J."/>
            <person name="Walker S."/>
            <person name="Walsh C.T."/>
            <person name="Wieland-Brown L.C."/>
            <person name="Haas B."/>
            <person name="Nusbaum C."/>
            <person name="Birren B."/>
        </authorList>
    </citation>
    <scope>NUCLEOTIDE SEQUENCE [LARGE SCALE GENOMIC DNA]</scope>
    <source>
        <strain evidence="2">ATCC 29083</strain>
    </source>
</reference>
<proteinExistence type="predicted"/>
<evidence type="ECO:0000313" key="2">
    <source>
        <dbReference type="EMBL" id="EDY54597.2"/>
    </source>
</evidence>
<gene>
    <name evidence="2" type="ORF">SSEG_01177</name>
</gene>
<evidence type="ECO:0000259" key="1">
    <source>
        <dbReference type="PROSITE" id="PS51819"/>
    </source>
</evidence>
<evidence type="ECO:0000313" key="3">
    <source>
        <dbReference type="Proteomes" id="UP000002785"/>
    </source>
</evidence>
<dbReference type="CDD" id="cd06587">
    <property type="entry name" value="VOC"/>
    <property type="match status" value="1"/>
</dbReference>
<dbReference type="HOGENOM" id="CLU_108054_2_0_11"/>
<protein>
    <recommendedName>
        <fullName evidence="1">VOC domain-containing protein</fullName>
    </recommendedName>
</protein>
<dbReference type="eggNOG" id="COG0346">
    <property type="taxonomic scope" value="Bacteria"/>
</dbReference>
<name>B5HPT7_STRX2</name>
<dbReference type="EMBL" id="CM000951">
    <property type="protein sequence ID" value="EDY54597.2"/>
    <property type="molecule type" value="Genomic_DNA"/>
</dbReference>
<dbReference type="PANTHER" id="PTHR35908:SF1">
    <property type="entry name" value="CONSERVED PROTEIN"/>
    <property type="match status" value="1"/>
</dbReference>
<dbReference type="Gene3D" id="3.10.180.10">
    <property type="entry name" value="2,3-Dihydroxybiphenyl 1,2-Dioxygenase, domain 1"/>
    <property type="match status" value="1"/>
</dbReference>
<dbReference type="Pfam" id="PF18029">
    <property type="entry name" value="Glyoxalase_6"/>
    <property type="match status" value="1"/>
</dbReference>
<dbReference type="InterPro" id="IPR037523">
    <property type="entry name" value="VOC_core"/>
</dbReference>
<feature type="domain" description="VOC" evidence="1">
    <location>
        <begin position="30"/>
        <end position="152"/>
    </location>
</feature>
<dbReference type="PROSITE" id="PS51819">
    <property type="entry name" value="VOC"/>
    <property type="match status" value="1"/>
</dbReference>
<keyword evidence="3" id="KW-1185">Reference proteome</keyword>